<dbReference type="OrthoDB" id="269405at2759"/>
<dbReference type="VEuPathDB" id="FungiDB:PV10_03892"/>
<evidence type="ECO:0008006" key="8">
    <source>
        <dbReference type="Google" id="ProtNLM"/>
    </source>
</evidence>
<evidence type="ECO:0000259" key="5">
    <source>
        <dbReference type="Pfam" id="PF25789"/>
    </source>
</evidence>
<protein>
    <recommendedName>
        <fullName evidence="8">Amino-acid N-acetyltransferase subunit Mak10</fullName>
    </recommendedName>
</protein>
<dbReference type="RefSeq" id="XP_016224192.1">
    <property type="nucleotide sequence ID" value="XM_016368404.1"/>
</dbReference>
<comment type="similarity">
    <text evidence="2">Belongs to the MAK10 family.</text>
</comment>
<dbReference type="EMBL" id="KN847522">
    <property type="protein sequence ID" value="KIV92618.1"/>
    <property type="molecule type" value="Genomic_DNA"/>
</dbReference>
<dbReference type="PANTHER" id="PTHR21373:SF0">
    <property type="entry name" value="N-ALPHA-ACETYLTRANSFERASE 35, NATC AUXILIARY SUBUNIT"/>
    <property type="match status" value="1"/>
</dbReference>
<reference evidence="6 7" key="1">
    <citation type="submission" date="2015-01" db="EMBL/GenBank/DDBJ databases">
        <title>The Genome Sequence of Exophiala mesophila CBS40295.</title>
        <authorList>
            <consortium name="The Broad Institute Genomics Platform"/>
            <person name="Cuomo C."/>
            <person name="de Hoog S."/>
            <person name="Gorbushina A."/>
            <person name="Stielow B."/>
            <person name="Teixiera M."/>
            <person name="Abouelleil A."/>
            <person name="Chapman S.B."/>
            <person name="Priest M."/>
            <person name="Young S.K."/>
            <person name="Wortman J."/>
            <person name="Nusbaum C."/>
            <person name="Birren B."/>
        </authorList>
    </citation>
    <scope>NUCLEOTIDE SEQUENCE [LARGE SCALE GENOMIC DNA]</scope>
    <source>
        <strain evidence="6 7">CBS 40295</strain>
    </source>
</reference>
<dbReference type="InterPro" id="IPR057982">
    <property type="entry name" value="TPR_NAA35"/>
</dbReference>
<evidence type="ECO:0000259" key="4">
    <source>
        <dbReference type="Pfam" id="PF04112"/>
    </source>
</evidence>
<dbReference type="HOGENOM" id="CLU_011757_0_0_1"/>
<keyword evidence="7" id="KW-1185">Reference proteome</keyword>
<dbReference type="OMA" id="QMEWIVQ"/>
<keyword evidence="3" id="KW-0963">Cytoplasm</keyword>
<dbReference type="Proteomes" id="UP000054302">
    <property type="component" value="Unassembled WGS sequence"/>
</dbReference>
<name>A0A0D2A0M8_EXOME</name>
<comment type="subcellular location">
    <subcellularLocation>
        <location evidence="1">Cytoplasm</location>
    </subcellularLocation>
</comment>
<evidence type="ECO:0000256" key="1">
    <source>
        <dbReference type="ARBA" id="ARBA00004496"/>
    </source>
</evidence>
<dbReference type="InterPro" id="IPR057983">
    <property type="entry name" value="NAA35-like_N"/>
</dbReference>
<evidence type="ECO:0000256" key="2">
    <source>
        <dbReference type="ARBA" id="ARBA00006289"/>
    </source>
</evidence>
<organism evidence="6 7">
    <name type="scientific">Exophiala mesophila</name>
    <name type="common">Black yeast-like fungus</name>
    <dbReference type="NCBI Taxonomy" id="212818"/>
    <lineage>
        <taxon>Eukaryota</taxon>
        <taxon>Fungi</taxon>
        <taxon>Dikarya</taxon>
        <taxon>Ascomycota</taxon>
        <taxon>Pezizomycotina</taxon>
        <taxon>Eurotiomycetes</taxon>
        <taxon>Chaetothyriomycetidae</taxon>
        <taxon>Chaetothyriales</taxon>
        <taxon>Herpotrichiellaceae</taxon>
        <taxon>Exophiala</taxon>
    </lineage>
</organism>
<dbReference type="GO" id="GO:0031417">
    <property type="term" value="C:NatC complex"/>
    <property type="evidence" value="ECO:0007669"/>
    <property type="project" value="InterPro"/>
</dbReference>
<accession>A0A0D2A0M8</accession>
<feature type="domain" description="NAA35-like N-terminal" evidence="4">
    <location>
        <begin position="29"/>
        <end position="190"/>
    </location>
</feature>
<dbReference type="STRING" id="212818.A0A0D2A0M8"/>
<dbReference type="PANTHER" id="PTHR21373">
    <property type="entry name" value="GLUCOSE REPRESSIBLE PROTEIN MAK10"/>
    <property type="match status" value="1"/>
</dbReference>
<gene>
    <name evidence="6" type="ORF">PV10_03892</name>
</gene>
<evidence type="ECO:0000313" key="7">
    <source>
        <dbReference type="Proteomes" id="UP000054302"/>
    </source>
</evidence>
<sequence length="730" mass="82639">MVRPTILHPNVQINDITTAFRAATSTLKPGQLVKDEHFTLFEAVSALEIGDPKMDSGCYPGEEAEEDYDFATAFSAEELIWLMDELICREVAWHMGYPLSQTLFTSVHIERLLWPEPKSLDEASFHKRVPVSTPLPPLLTHIFQPFCLALIKCCDLVLTMILNSHYYEEEDFATQVFNRPLLHSVAVDDILVVLQSARTHLSTLALAPDLEAAIAARLDLRLSFLFMLHSCADATIPDPVRVRNPRSIIEVVQTSSHLGKPVISEVFTLKIQRRLASSVPPRPMVVINHQESFKFLTQLFTDSINAFELLDVSCSADLLAAYQVFMSQNPQPAVYVRALVQSFLSLDYNVLGRFTAQEFVFQDLRPLAAPDYLLTQDLTWNERSFSTEQLQILNQMTEFAGRVGQSFVNIFRAQCLSRSRLRRTTCHAALEWDQIQAEAEELDASYQSAFGESPRTIPGGEDQMFSYTFSSWVYHHKLCQLATIHQLGFELSIYAPYEYVQTLWHLAWVSNAHISHLDRISLFVASDGELDAMWGRKAPAHLRQLFRQFTWLKAVEALAKALHGVYVVLQRHGHVQQPTPSYSTHDLRYELRLRPFQHLSIPEPLTAEVARQGYLLEGFSDQVVLDQASRNNQIARKTWDEILKNRWNSQPLLSAPDGLGGTSSSIIEKEWTQGIRNCIKACIGNGIAISVLSNTLNRNKAMLSALTVTIAESGHRDRWHPSWPVPKISS</sequence>
<dbReference type="Pfam" id="PF25789">
    <property type="entry name" value="TPR_NAA35"/>
    <property type="match status" value="1"/>
</dbReference>
<dbReference type="GeneID" id="27321737"/>
<feature type="domain" description="NAA35-like TPR repeats" evidence="5">
    <location>
        <begin position="317"/>
        <end position="697"/>
    </location>
</feature>
<dbReference type="Pfam" id="PF04112">
    <property type="entry name" value="Mak10"/>
    <property type="match status" value="1"/>
</dbReference>
<evidence type="ECO:0000313" key="6">
    <source>
        <dbReference type="EMBL" id="KIV92618.1"/>
    </source>
</evidence>
<evidence type="ECO:0000256" key="3">
    <source>
        <dbReference type="ARBA" id="ARBA00022490"/>
    </source>
</evidence>
<proteinExistence type="inferred from homology"/>
<dbReference type="AlphaFoldDB" id="A0A0D2A0M8"/>
<dbReference type="InterPro" id="IPR007244">
    <property type="entry name" value="Naa35_N"/>
</dbReference>